<evidence type="ECO:0000259" key="2">
    <source>
        <dbReference type="Pfam" id="PF20732"/>
    </source>
</evidence>
<dbReference type="Pfam" id="PF07075">
    <property type="entry name" value="NamZ_N"/>
    <property type="match status" value="1"/>
</dbReference>
<dbReference type="Proteomes" id="UP000886124">
    <property type="component" value="Unassembled WGS sequence"/>
</dbReference>
<dbReference type="GO" id="GO:0033922">
    <property type="term" value="F:peptidoglycan beta-N-acetylmuramidase activity"/>
    <property type="evidence" value="ECO:0007669"/>
    <property type="project" value="InterPro"/>
</dbReference>
<dbReference type="InterPro" id="IPR048502">
    <property type="entry name" value="NamZ_N"/>
</dbReference>
<dbReference type="PANTHER" id="PTHR42915:SF1">
    <property type="entry name" value="PEPTIDOGLYCAN BETA-N-ACETYLMURAMIDASE NAMZ"/>
    <property type="match status" value="1"/>
</dbReference>
<organism evidence="3">
    <name type="scientific">Caldithrix abyssi</name>
    <dbReference type="NCBI Taxonomy" id="187145"/>
    <lineage>
        <taxon>Bacteria</taxon>
        <taxon>Pseudomonadati</taxon>
        <taxon>Calditrichota</taxon>
        <taxon>Calditrichia</taxon>
        <taxon>Calditrichales</taxon>
        <taxon>Calditrichaceae</taxon>
        <taxon>Caldithrix</taxon>
    </lineage>
</organism>
<evidence type="ECO:0000259" key="1">
    <source>
        <dbReference type="Pfam" id="PF07075"/>
    </source>
</evidence>
<dbReference type="PANTHER" id="PTHR42915">
    <property type="entry name" value="HYPOTHETICAL 460 KDA PROTEIN IN FEUA-SIGW INTERGENIC REGION [PRECURSOR]"/>
    <property type="match status" value="1"/>
</dbReference>
<evidence type="ECO:0000313" key="3">
    <source>
        <dbReference type="EMBL" id="HHJ53293.1"/>
    </source>
</evidence>
<proteinExistence type="predicted"/>
<accession>A0A7V5UFG6</accession>
<sequence length="209" mass="24305">FNGEGWLKNKRHADLKIIPMRGWRRSMWYDQTGLPFIKPSPNMPDLETATVYPGLCLLEGTNVSEGRGTQNPFLVFGAPWMDGARLTASLNRLHLPGITFEPEQFTPVSIPGMASHPKWQNKICRGSRILVKDRNIFQPFRSGLFILDAIRRLYPDSLSWRSKHFDRLCGTDRIRKALTAGKPINRIVHDWQRKLEKFKTIRKKYLLYR</sequence>
<comment type="caution">
    <text evidence="3">The sequence shown here is derived from an EMBL/GenBank/DDBJ whole genome shotgun (WGS) entry which is preliminary data.</text>
</comment>
<protein>
    <submittedName>
        <fullName evidence="3">DUF1343 domain-containing protein</fullName>
    </submittedName>
</protein>
<dbReference type="InterPro" id="IPR008302">
    <property type="entry name" value="NamZ"/>
</dbReference>
<dbReference type="Pfam" id="PF20732">
    <property type="entry name" value="NamZ_C"/>
    <property type="match status" value="1"/>
</dbReference>
<gene>
    <name evidence="3" type="ORF">ENJ89_08885</name>
</gene>
<dbReference type="AlphaFoldDB" id="A0A7V5UFG6"/>
<dbReference type="Gene3D" id="3.40.50.12170">
    <property type="entry name" value="Uncharacterised protein PF07075, DUF1343"/>
    <property type="match status" value="1"/>
</dbReference>
<reference evidence="3" key="1">
    <citation type="journal article" date="2020" name="mSystems">
        <title>Genome- and Community-Level Interaction Insights into Carbon Utilization and Element Cycling Functions of Hydrothermarchaeota in Hydrothermal Sediment.</title>
        <authorList>
            <person name="Zhou Z."/>
            <person name="Liu Y."/>
            <person name="Xu W."/>
            <person name="Pan J."/>
            <person name="Luo Z.H."/>
            <person name="Li M."/>
        </authorList>
    </citation>
    <scope>NUCLEOTIDE SEQUENCE [LARGE SCALE GENOMIC DNA]</scope>
    <source>
        <strain evidence="3">HyVt-527</strain>
    </source>
</reference>
<dbReference type="EMBL" id="DROD01000568">
    <property type="protein sequence ID" value="HHJ53293.1"/>
    <property type="molecule type" value="Genomic_DNA"/>
</dbReference>
<dbReference type="Gene3D" id="3.90.1150.140">
    <property type="match status" value="1"/>
</dbReference>
<feature type="domain" description="Peptidoglycan beta-N-acetylmuramidase NamZ C-terminal" evidence="2">
    <location>
        <begin position="51"/>
        <end position="208"/>
    </location>
</feature>
<feature type="domain" description="Peptidoglycan beta-N-acetylmuramidase NamZ N-terminal" evidence="1">
    <location>
        <begin position="1"/>
        <end position="46"/>
    </location>
</feature>
<dbReference type="InterPro" id="IPR048503">
    <property type="entry name" value="NamZ_C"/>
</dbReference>
<feature type="non-terminal residue" evidence="3">
    <location>
        <position position="1"/>
    </location>
</feature>
<name>A0A7V5UFG6_CALAY</name>